<comment type="cofactor">
    <cofactor evidence="1 7">
        <name>Zn(2+)</name>
        <dbReference type="ChEBI" id="CHEBI:29105"/>
    </cofactor>
</comment>
<dbReference type="SUPFAM" id="SSF51735">
    <property type="entry name" value="NAD(P)-binding Rossmann-fold domains"/>
    <property type="match status" value="1"/>
</dbReference>
<dbReference type="EC" id="1.1.1.2" evidence="5"/>
<dbReference type="CDD" id="cd05283">
    <property type="entry name" value="CAD1"/>
    <property type="match status" value="1"/>
</dbReference>
<dbReference type="PROSITE" id="PS00059">
    <property type="entry name" value="ADH_ZINC"/>
    <property type="match status" value="1"/>
</dbReference>
<dbReference type="AlphaFoldDB" id="A0A7W3PQ32"/>
<dbReference type="Gene3D" id="3.40.50.720">
    <property type="entry name" value="NAD(P)-binding Rossmann-like Domain"/>
    <property type="match status" value="1"/>
</dbReference>
<comment type="caution">
    <text evidence="9">The sequence shown here is derived from an EMBL/GenBank/DDBJ whole genome shotgun (WGS) entry which is preliminary data.</text>
</comment>
<protein>
    <recommendedName>
        <fullName evidence="5">alcohol dehydrogenase (NADP(+))</fullName>
        <ecNumber evidence="5">1.1.1.2</ecNumber>
    </recommendedName>
</protein>
<dbReference type="InterPro" id="IPR047109">
    <property type="entry name" value="CAD-like"/>
</dbReference>
<dbReference type="RefSeq" id="WP_182485284.1">
    <property type="nucleotide sequence ID" value="NZ_JACGWU010000008.1"/>
</dbReference>
<dbReference type="InterPro" id="IPR011032">
    <property type="entry name" value="GroES-like_sf"/>
</dbReference>
<dbReference type="Pfam" id="PF08240">
    <property type="entry name" value="ADH_N"/>
    <property type="match status" value="1"/>
</dbReference>
<dbReference type="PANTHER" id="PTHR42683">
    <property type="entry name" value="ALDEHYDE REDUCTASE"/>
    <property type="match status" value="1"/>
</dbReference>
<evidence type="ECO:0000256" key="6">
    <source>
        <dbReference type="ARBA" id="ARBA00048262"/>
    </source>
</evidence>
<dbReference type="InterPro" id="IPR020843">
    <property type="entry name" value="ER"/>
</dbReference>
<keyword evidence="10" id="KW-1185">Reference proteome</keyword>
<keyword evidence="2 7" id="KW-0479">Metal-binding</keyword>
<feature type="domain" description="Enoyl reductase (ER)" evidence="8">
    <location>
        <begin position="12"/>
        <end position="345"/>
    </location>
</feature>
<dbReference type="EMBL" id="JACGWU010000008">
    <property type="protein sequence ID" value="MBA8829863.1"/>
    <property type="molecule type" value="Genomic_DNA"/>
</dbReference>
<evidence type="ECO:0000313" key="9">
    <source>
        <dbReference type="EMBL" id="MBA8829863.1"/>
    </source>
</evidence>
<dbReference type="GO" id="GO:0008106">
    <property type="term" value="F:alcohol dehydrogenase (NADP+) activity"/>
    <property type="evidence" value="ECO:0007669"/>
    <property type="project" value="UniProtKB-EC"/>
</dbReference>
<dbReference type="InterPro" id="IPR013149">
    <property type="entry name" value="ADH-like_C"/>
</dbReference>
<reference evidence="9 10" key="1">
    <citation type="submission" date="2020-07" db="EMBL/GenBank/DDBJ databases">
        <title>Sequencing the genomes of 1000 actinobacteria strains.</title>
        <authorList>
            <person name="Klenk H.-P."/>
        </authorList>
    </citation>
    <scope>NUCLEOTIDE SEQUENCE [LARGE SCALE GENOMIC DNA]</scope>
    <source>
        <strain evidence="9 10">DSM 23737</strain>
    </source>
</reference>
<dbReference type="SUPFAM" id="SSF50129">
    <property type="entry name" value="GroES-like"/>
    <property type="match status" value="1"/>
</dbReference>
<keyword evidence="4 9" id="KW-0560">Oxidoreductase</keyword>
<dbReference type="Pfam" id="PF00107">
    <property type="entry name" value="ADH_zinc_N"/>
    <property type="match status" value="1"/>
</dbReference>
<comment type="catalytic activity">
    <reaction evidence="6">
        <text>a primary alcohol + NADP(+) = an aldehyde + NADPH + H(+)</text>
        <dbReference type="Rhea" id="RHEA:15937"/>
        <dbReference type="ChEBI" id="CHEBI:15378"/>
        <dbReference type="ChEBI" id="CHEBI:15734"/>
        <dbReference type="ChEBI" id="CHEBI:17478"/>
        <dbReference type="ChEBI" id="CHEBI:57783"/>
        <dbReference type="ChEBI" id="CHEBI:58349"/>
        <dbReference type="EC" id="1.1.1.2"/>
    </reaction>
</comment>
<keyword evidence="3 7" id="KW-0862">Zinc</keyword>
<organism evidence="9 10">
    <name type="scientific">Alpinimonas psychrophila</name>
    <dbReference type="NCBI Taxonomy" id="748908"/>
    <lineage>
        <taxon>Bacteria</taxon>
        <taxon>Bacillati</taxon>
        <taxon>Actinomycetota</taxon>
        <taxon>Actinomycetes</taxon>
        <taxon>Micrococcales</taxon>
        <taxon>Microbacteriaceae</taxon>
        <taxon>Alpinimonas</taxon>
    </lineage>
</organism>
<sequence length="353" mass="37614">MTFTTRAIAAQNTSDDLAAITIERRDLLEHDVRIDIEFAGICHSDIHSVKGDWGPQHFPLVPGHEIVGHVAEVGAGVTTHSVGDLVGVGVIVKSCGECEKCLNNLENYCDKGALLTFGSPDPDLPGHITQGGYSQSIVITEKFVLRIPKNLDPAAVAPLLCAGITTYSPLKHWGVGPGMTVGIAGIGGLGHMAVKFAHALGAHVVALTTSDEKVAVAKRLGADEVLITRDADAMKAWRGKFDVILSTLPGDHDMNPFIELLAFEGTYVIVGAINDMTYPLDLPAIISRRKSISGSNIGGLKETQEMLDFASEHGITADIELINADYVNEAYKRVVAGDIQFRFVIDTATIPAA</sequence>
<evidence type="ECO:0000256" key="5">
    <source>
        <dbReference type="ARBA" id="ARBA00024074"/>
    </source>
</evidence>
<proteinExistence type="inferred from homology"/>
<dbReference type="InterPro" id="IPR013154">
    <property type="entry name" value="ADH-like_N"/>
</dbReference>
<dbReference type="SMART" id="SM00829">
    <property type="entry name" value="PKS_ER"/>
    <property type="match status" value="1"/>
</dbReference>
<evidence type="ECO:0000256" key="4">
    <source>
        <dbReference type="ARBA" id="ARBA00023002"/>
    </source>
</evidence>
<comment type="similarity">
    <text evidence="7">Belongs to the zinc-containing alcohol dehydrogenase family.</text>
</comment>
<dbReference type="Proteomes" id="UP000524237">
    <property type="component" value="Unassembled WGS sequence"/>
</dbReference>
<evidence type="ECO:0000256" key="3">
    <source>
        <dbReference type="ARBA" id="ARBA00022833"/>
    </source>
</evidence>
<dbReference type="InterPro" id="IPR002328">
    <property type="entry name" value="ADH_Zn_CS"/>
</dbReference>
<dbReference type="FunFam" id="3.40.50.720:FF:000022">
    <property type="entry name" value="Cinnamyl alcohol dehydrogenase"/>
    <property type="match status" value="1"/>
</dbReference>
<dbReference type="GO" id="GO:0008270">
    <property type="term" value="F:zinc ion binding"/>
    <property type="evidence" value="ECO:0007669"/>
    <property type="project" value="InterPro"/>
</dbReference>
<evidence type="ECO:0000259" key="8">
    <source>
        <dbReference type="SMART" id="SM00829"/>
    </source>
</evidence>
<evidence type="ECO:0000313" key="10">
    <source>
        <dbReference type="Proteomes" id="UP000524237"/>
    </source>
</evidence>
<gene>
    <name evidence="9" type="ORF">FB555_001989</name>
</gene>
<evidence type="ECO:0000256" key="2">
    <source>
        <dbReference type="ARBA" id="ARBA00022723"/>
    </source>
</evidence>
<name>A0A7W3PQ32_9MICO</name>
<evidence type="ECO:0000256" key="1">
    <source>
        <dbReference type="ARBA" id="ARBA00001947"/>
    </source>
</evidence>
<evidence type="ECO:0000256" key="7">
    <source>
        <dbReference type="RuleBase" id="RU361277"/>
    </source>
</evidence>
<dbReference type="Gene3D" id="3.90.180.10">
    <property type="entry name" value="Medium-chain alcohol dehydrogenases, catalytic domain"/>
    <property type="match status" value="1"/>
</dbReference>
<dbReference type="InterPro" id="IPR036291">
    <property type="entry name" value="NAD(P)-bd_dom_sf"/>
</dbReference>
<accession>A0A7W3PQ32</accession>